<gene>
    <name evidence="1" type="ORF">L2E82_30233</name>
</gene>
<evidence type="ECO:0000313" key="1">
    <source>
        <dbReference type="EMBL" id="KAI3739821.1"/>
    </source>
</evidence>
<dbReference type="Proteomes" id="UP001055811">
    <property type="component" value="Linkage Group LG05"/>
</dbReference>
<keyword evidence="2" id="KW-1185">Reference proteome</keyword>
<sequence length="91" mass="10351">MYVILKVEIFHQVNNLVDTLDESMLLQLTVLWADVLSDVTGKEMAEIEALVEEAAEVVDTSHQKNPNYYRCCGSFQEIHILLRQGVSVDKI</sequence>
<protein>
    <submittedName>
        <fullName evidence="1">Uncharacterized protein</fullName>
    </submittedName>
</protein>
<proteinExistence type="predicted"/>
<reference evidence="1 2" key="2">
    <citation type="journal article" date="2022" name="Mol. Ecol. Resour.">
        <title>The genomes of chicory, endive, great burdock and yacon provide insights into Asteraceae paleo-polyploidization history and plant inulin production.</title>
        <authorList>
            <person name="Fan W."/>
            <person name="Wang S."/>
            <person name="Wang H."/>
            <person name="Wang A."/>
            <person name="Jiang F."/>
            <person name="Liu H."/>
            <person name="Zhao H."/>
            <person name="Xu D."/>
            <person name="Zhang Y."/>
        </authorList>
    </citation>
    <scope>NUCLEOTIDE SEQUENCE [LARGE SCALE GENOMIC DNA]</scope>
    <source>
        <strain evidence="2">cv. Punajuju</strain>
        <tissue evidence="1">Leaves</tissue>
    </source>
</reference>
<evidence type="ECO:0000313" key="2">
    <source>
        <dbReference type="Proteomes" id="UP001055811"/>
    </source>
</evidence>
<dbReference type="EMBL" id="CM042013">
    <property type="protein sequence ID" value="KAI3739821.1"/>
    <property type="molecule type" value="Genomic_DNA"/>
</dbReference>
<organism evidence="1 2">
    <name type="scientific">Cichorium intybus</name>
    <name type="common">Chicory</name>
    <dbReference type="NCBI Taxonomy" id="13427"/>
    <lineage>
        <taxon>Eukaryota</taxon>
        <taxon>Viridiplantae</taxon>
        <taxon>Streptophyta</taxon>
        <taxon>Embryophyta</taxon>
        <taxon>Tracheophyta</taxon>
        <taxon>Spermatophyta</taxon>
        <taxon>Magnoliopsida</taxon>
        <taxon>eudicotyledons</taxon>
        <taxon>Gunneridae</taxon>
        <taxon>Pentapetalae</taxon>
        <taxon>asterids</taxon>
        <taxon>campanulids</taxon>
        <taxon>Asterales</taxon>
        <taxon>Asteraceae</taxon>
        <taxon>Cichorioideae</taxon>
        <taxon>Cichorieae</taxon>
        <taxon>Cichoriinae</taxon>
        <taxon>Cichorium</taxon>
    </lineage>
</organism>
<reference evidence="2" key="1">
    <citation type="journal article" date="2022" name="Mol. Ecol. Resour.">
        <title>The genomes of chicory, endive, great burdock and yacon provide insights into Asteraceae palaeo-polyploidization history and plant inulin production.</title>
        <authorList>
            <person name="Fan W."/>
            <person name="Wang S."/>
            <person name="Wang H."/>
            <person name="Wang A."/>
            <person name="Jiang F."/>
            <person name="Liu H."/>
            <person name="Zhao H."/>
            <person name="Xu D."/>
            <person name="Zhang Y."/>
        </authorList>
    </citation>
    <scope>NUCLEOTIDE SEQUENCE [LARGE SCALE GENOMIC DNA]</scope>
    <source>
        <strain evidence="2">cv. Punajuju</strain>
    </source>
</reference>
<comment type="caution">
    <text evidence="1">The sequence shown here is derived from an EMBL/GenBank/DDBJ whole genome shotgun (WGS) entry which is preliminary data.</text>
</comment>
<name>A0ACB9D027_CICIN</name>
<accession>A0ACB9D027</accession>